<reference evidence="2" key="1">
    <citation type="journal article" date="2013" name="Genetics">
        <title>The draft genome and transcriptome of Panagrellus redivivus are shaped by the harsh demands of a free-living lifestyle.</title>
        <authorList>
            <person name="Srinivasan J."/>
            <person name="Dillman A.R."/>
            <person name="Macchietto M.G."/>
            <person name="Heikkinen L."/>
            <person name="Lakso M."/>
            <person name="Fracchia K.M."/>
            <person name="Antoshechkin I."/>
            <person name="Mortazavi A."/>
            <person name="Wong G."/>
            <person name="Sternberg P.W."/>
        </authorList>
    </citation>
    <scope>NUCLEOTIDE SEQUENCE [LARGE SCALE GENOMIC DNA]</scope>
    <source>
        <strain evidence="2">MT8872</strain>
    </source>
</reference>
<dbReference type="Proteomes" id="UP000492821">
    <property type="component" value="Unassembled WGS sequence"/>
</dbReference>
<dbReference type="WBParaSite" id="Pan_g3824.t1">
    <property type="protein sequence ID" value="Pan_g3824.t1"/>
    <property type="gene ID" value="Pan_g3824"/>
</dbReference>
<organism evidence="2 3">
    <name type="scientific">Panagrellus redivivus</name>
    <name type="common">Microworm</name>
    <dbReference type="NCBI Taxonomy" id="6233"/>
    <lineage>
        <taxon>Eukaryota</taxon>
        <taxon>Metazoa</taxon>
        <taxon>Ecdysozoa</taxon>
        <taxon>Nematoda</taxon>
        <taxon>Chromadorea</taxon>
        <taxon>Rhabditida</taxon>
        <taxon>Tylenchina</taxon>
        <taxon>Panagrolaimomorpha</taxon>
        <taxon>Panagrolaimoidea</taxon>
        <taxon>Panagrolaimidae</taxon>
        <taxon>Panagrellus</taxon>
    </lineage>
</organism>
<keyword evidence="2" id="KW-1185">Reference proteome</keyword>
<proteinExistence type="predicted"/>
<evidence type="ECO:0000256" key="1">
    <source>
        <dbReference type="SAM" id="SignalP"/>
    </source>
</evidence>
<evidence type="ECO:0000313" key="3">
    <source>
        <dbReference type="WBParaSite" id="Pan_g3824.t1"/>
    </source>
</evidence>
<accession>A0A7E4ZYY0</accession>
<feature type="signal peptide" evidence="1">
    <location>
        <begin position="1"/>
        <end position="21"/>
    </location>
</feature>
<protein>
    <submittedName>
        <fullName evidence="3">Venom protein</fullName>
    </submittedName>
</protein>
<feature type="chain" id="PRO_5028820720" evidence="1">
    <location>
        <begin position="22"/>
        <end position="100"/>
    </location>
</feature>
<dbReference type="AlphaFoldDB" id="A0A7E4ZYY0"/>
<evidence type="ECO:0000313" key="2">
    <source>
        <dbReference type="Proteomes" id="UP000492821"/>
    </source>
</evidence>
<name>A0A7E4ZYY0_PANRE</name>
<sequence length="100" mass="11283">MEFLPIMLVLLSIAFIAQCQAVSNTNRDAVVRSVLLRQFLDRYQPVEVFGDHVIMRRFDVGLADGQNAENIRPVKRNSAEMVNHIIKNFGAIDRLGDVGK</sequence>
<reference evidence="3" key="2">
    <citation type="submission" date="2020-10" db="UniProtKB">
        <authorList>
            <consortium name="WormBaseParasite"/>
        </authorList>
    </citation>
    <scope>IDENTIFICATION</scope>
</reference>
<keyword evidence="1" id="KW-0732">Signal</keyword>